<evidence type="ECO:0000313" key="2">
    <source>
        <dbReference type="Proteomes" id="UP001151760"/>
    </source>
</evidence>
<reference evidence="1" key="1">
    <citation type="journal article" date="2022" name="Int. J. Mol. Sci.">
        <title>Draft Genome of Tanacetum Coccineum: Genomic Comparison of Closely Related Tanacetum-Family Plants.</title>
        <authorList>
            <person name="Yamashiro T."/>
            <person name="Shiraishi A."/>
            <person name="Nakayama K."/>
            <person name="Satake H."/>
        </authorList>
    </citation>
    <scope>NUCLEOTIDE SEQUENCE</scope>
</reference>
<comment type="caution">
    <text evidence="1">The sequence shown here is derived from an EMBL/GenBank/DDBJ whole genome shotgun (WGS) entry which is preliminary data.</text>
</comment>
<gene>
    <name evidence="1" type="ORF">Tco_0911495</name>
</gene>
<evidence type="ECO:0000313" key="1">
    <source>
        <dbReference type="EMBL" id="GJT31220.1"/>
    </source>
</evidence>
<reference evidence="1" key="2">
    <citation type="submission" date="2022-01" db="EMBL/GenBank/DDBJ databases">
        <authorList>
            <person name="Yamashiro T."/>
            <person name="Shiraishi A."/>
            <person name="Satake H."/>
            <person name="Nakayama K."/>
        </authorList>
    </citation>
    <scope>NUCLEOTIDE SEQUENCE</scope>
</reference>
<organism evidence="1 2">
    <name type="scientific">Tanacetum coccineum</name>
    <dbReference type="NCBI Taxonomy" id="301880"/>
    <lineage>
        <taxon>Eukaryota</taxon>
        <taxon>Viridiplantae</taxon>
        <taxon>Streptophyta</taxon>
        <taxon>Embryophyta</taxon>
        <taxon>Tracheophyta</taxon>
        <taxon>Spermatophyta</taxon>
        <taxon>Magnoliopsida</taxon>
        <taxon>eudicotyledons</taxon>
        <taxon>Gunneridae</taxon>
        <taxon>Pentapetalae</taxon>
        <taxon>asterids</taxon>
        <taxon>campanulids</taxon>
        <taxon>Asterales</taxon>
        <taxon>Asteraceae</taxon>
        <taxon>Asteroideae</taxon>
        <taxon>Anthemideae</taxon>
        <taxon>Anthemidinae</taxon>
        <taxon>Tanacetum</taxon>
    </lineage>
</organism>
<accession>A0ABQ5CVW9</accession>
<dbReference type="EMBL" id="BQNB010014688">
    <property type="protein sequence ID" value="GJT31220.1"/>
    <property type="molecule type" value="Genomic_DNA"/>
</dbReference>
<proteinExistence type="predicted"/>
<keyword evidence="2" id="KW-1185">Reference proteome</keyword>
<sequence length="137" mass="16110">MENEWQKPTIQEINVLVKNLLIPLAIKSIDDAFAFENDPKHEMFKDLEYVQSLEKNVNEIEYEKAHFSNEYDLLLQECVSKDIMCSILHDLANLADLDEQTDLQCLYLDKIEECKHLRIDLSKQNENVCKEVYTELS</sequence>
<name>A0ABQ5CVW9_9ASTR</name>
<dbReference type="Proteomes" id="UP001151760">
    <property type="component" value="Unassembled WGS sequence"/>
</dbReference>
<protein>
    <submittedName>
        <fullName evidence="1">Uncharacterized protein</fullName>
    </submittedName>
</protein>